<evidence type="ECO:0000256" key="4">
    <source>
        <dbReference type="ARBA" id="ARBA00022679"/>
    </source>
</evidence>
<keyword evidence="7" id="KW-0472">Membrane</keyword>
<dbReference type="EMBL" id="JASPKZ010001586">
    <property type="protein sequence ID" value="KAJ9597750.1"/>
    <property type="molecule type" value="Genomic_DNA"/>
</dbReference>
<comment type="caution">
    <text evidence="10">The sequence shown here is derived from an EMBL/GenBank/DDBJ whole genome shotgun (WGS) entry which is preliminary data.</text>
</comment>
<dbReference type="PANTHER" id="PTHR21461:SF40">
    <property type="entry name" value="GLYCOSYLTRANSFERASE FAMILY 92 PROTEIN"/>
    <property type="match status" value="1"/>
</dbReference>
<feature type="region of interest" description="Disordered" evidence="9">
    <location>
        <begin position="384"/>
        <end position="416"/>
    </location>
</feature>
<feature type="non-terminal residue" evidence="10">
    <location>
        <position position="1"/>
    </location>
</feature>
<gene>
    <name evidence="10" type="ORF">L9F63_011358</name>
</gene>
<evidence type="ECO:0000256" key="7">
    <source>
        <dbReference type="ARBA" id="ARBA00023136"/>
    </source>
</evidence>
<feature type="compositionally biased region" description="Polar residues" evidence="9">
    <location>
        <begin position="403"/>
        <end position="416"/>
    </location>
</feature>
<organism evidence="10 11">
    <name type="scientific">Diploptera punctata</name>
    <name type="common">Pacific beetle cockroach</name>
    <dbReference type="NCBI Taxonomy" id="6984"/>
    <lineage>
        <taxon>Eukaryota</taxon>
        <taxon>Metazoa</taxon>
        <taxon>Ecdysozoa</taxon>
        <taxon>Arthropoda</taxon>
        <taxon>Hexapoda</taxon>
        <taxon>Insecta</taxon>
        <taxon>Pterygota</taxon>
        <taxon>Neoptera</taxon>
        <taxon>Polyneoptera</taxon>
        <taxon>Dictyoptera</taxon>
        <taxon>Blattodea</taxon>
        <taxon>Blaberoidea</taxon>
        <taxon>Blaberidae</taxon>
        <taxon>Diplopterinae</taxon>
        <taxon>Diploptera</taxon>
    </lineage>
</organism>
<dbReference type="Proteomes" id="UP001233999">
    <property type="component" value="Unassembled WGS sequence"/>
</dbReference>
<keyword evidence="5" id="KW-0812">Transmembrane</keyword>
<dbReference type="PANTHER" id="PTHR21461">
    <property type="entry name" value="GLYCOSYLTRANSFERASE FAMILY 92 PROTEIN"/>
    <property type="match status" value="1"/>
</dbReference>
<evidence type="ECO:0000256" key="3">
    <source>
        <dbReference type="ARBA" id="ARBA00022676"/>
    </source>
</evidence>
<proteinExistence type="inferred from homology"/>
<evidence type="ECO:0000256" key="8">
    <source>
        <dbReference type="RuleBase" id="RU366017"/>
    </source>
</evidence>
<evidence type="ECO:0000256" key="1">
    <source>
        <dbReference type="ARBA" id="ARBA00004167"/>
    </source>
</evidence>
<dbReference type="Pfam" id="PF01697">
    <property type="entry name" value="Glyco_transf_92"/>
    <property type="match status" value="1"/>
</dbReference>
<keyword evidence="4 8" id="KW-0808">Transferase</keyword>
<name>A0AAD8AFH9_DIPPU</name>
<keyword evidence="11" id="KW-1185">Reference proteome</keyword>
<dbReference type="GO" id="GO:0005737">
    <property type="term" value="C:cytoplasm"/>
    <property type="evidence" value="ECO:0007669"/>
    <property type="project" value="TreeGrafter"/>
</dbReference>
<evidence type="ECO:0000313" key="11">
    <source>
        <dbReference type="Proteomes" id="UP001233999"/>
    </source>
</evidence>
<dbReference type="AlphaFoldDB" id="A0AAD8AFH9"/>
<evidence type="ECO:0000256" key="6">
    <source>
        <dbReference type="ARBA" id="ARBA00022989"/>
    </source>
</evidence>
<evidence type="ECO:0000313" key="10">
    <source>
        <dbReference type="EMBL" id="KAJ9597750.1"/>
    </source>
</evidence>
<evidence type="ECO:0000256" key="5">
    <source>
        <dbReference type="ARBA" id="ARBA00022692"/>
    </source>
</evidence>
<sequence length="416" mass="48106">FKFFVFSAFYDRREDRSIRVVGATKTRGPERVWCRLWYTNKNSNTSFSVSIAAKVKVIRENWNLKYSACFILCPLRQNLSAPQSISIVSRLRLPPANHLLVRNTDWDPDLKNFSAGIPDKMAICVKPIHFNYNQALQILEFIELNSILGVHHFTLYNDTLGPQVGCILQDYMARGIVTLLPWQLNMVSQKEIRTEGLFAALNDCLYRSMYRYSHTALVDLDEYIIPRHNDTLPQLVRWLGTRLNTRTTGSYSFQNAFFYLQWGDDPSIAKSMDNVEIGLMTLRKTRRRTKLHPHKQRSKYLCRPEYVVEAGNHFIWEFIPGHGTLNVPPDAAILHHYRVCEFGGNDCIKTASVVDRTAYRYKERLVSRVKAKWEELKTKCDLPDLPYPPTTPPSIPLTNNNTKSKLQSVKNTVKQS</sequence>
<reference evidence="10" key="2">
    <citation type="submission" date="2023-05" db="EMBL/GenBank/DDBJ databases">
        <authorList>
            <person name="Fouks B."/>
        </authorList>
    </citation>
    <scope>NUCLEOTIDE SEQUENCE</scope>
    <source>
        <strain evidence="10">Stay&amp;Tobe</strain>
        <tissue evidence="10">Testes</tissue>
    </source>
</reference>
<comment type="subcellular location">
    <subcellularLocation>
        <location evidence="1">Membrane</location>
        <topology evidence="1">Single-pass membrane protein</topology>
    </subcellularLocation>
</comment>
<evidence type="ECO:0000256" key="2">
    <source>
        <dbReference type="ARBA" id="ARBA00007647"/>
    </source>
</evidence>
<dbReference type="GO" id="GO:0016757">
    <property type="term" value="F:glycosyltransferase activity"/>
    <property type="evidence" value="ECO:0007669"/>
    <property type="project" value="UniProtKB-UniRule"/>
</dbReference>
<dbReference type="EC" id="2.4.1.-" evidence="8"/>
<feature type="compositionally biased region" description="Pro residues" evidence="9">
    <location>
        <begin position="385"/>
        <end position="395"/>
    </location>
</feature>
<comment type="similarity">
    <text evidence="2 8">Belongs to the glycosyltransferase 92 family.</text>
</comment>
<dbReference type="GO" id="GO:0016020">
    <property type="term" value="C:membrane"/>
    <property type="evidence" value="ECO:0007669"/>
    <property type="project" value="UniProtKB-SubCell"/>
</dbReference>
<reference evidence="10" key="1">
    <citation type="journal article" date="2023" name="IScience">
        <title>Live-bearing cockroach genome reveals convergent evolutionary mechanisms linked to viviparity in insects and beyond.</title>
        <authorList>
            <person name="Fouks B."/>
            <person name="Harrison M.C."/>
            <person name="Mikhailova A.A."/>
            <person name="Marchal E."/>
            <person name="English S."/>
            <person name="Carruthers M."/>
            <person name="Jennings E.C."/>
            <person name="Chiamaka E.L."/>
            <person name="Frigard R.A."/>
            <person name="Pippel M."/>
            <person name="Attardo G.M."/>
            <person name="Benoit J.B."/>
            <person name="Bornberg-Bauer E."/>
            <person name="Tobe S.S."/>
        </authorList>
    </citation>
    <scope>NUCLEOTIDE SEQUENCE</scope>
    <source>
        <strain evidence="10">Stay&amp;Tobe</strain>
    </source>
</reference>
<evidence type="ECO:0000256" key="9">
    <source>
        <dbReference type="SAM" id="MobiDB-lite"/>
    </source>
</evidence>
<dbReference type="InterPro" id="IPR008166">
    <property type="entry name" value="Glyco_transf_92"/>
</dbReference>
<keyword evidence="6" id="KW-1133">Transmembrane helix</keyword>
<keyword evidence="3 8" id="KW-0328">Glycosyltransferase</keyword>
<accession>A0AAD8AFH9</accession>
<protein>
    <recommendedName>
        <fullName evidence="8">Glycosyltransferase family 92 protein</fullName>
        <ecNumber evidence="8">2.4.1.-</ecNumber>
    </recommendedName>
</protein>